<name>A0A183SDD7_SCHSO</name>
<accession>A0A183SDD7</accession>
<reference evidence="3" key="1">
    <citation type="submission" date="2016-06" db="UniProtKB">
        <authorList>
            <consortium name="WormBaseParasite"/>
        </authorList>
    </citation>
    <scope>IDENTIFICATION</scope>
</reference>
<dbReference type="Proteomes" id="UP000275846">
    <property type="component" value="Unassembled WGS sequence"/>
</dbReference>
<dbReference type="EMBL" id="UYSU01032203">
    <property type="protein sequence ID" value="VDL88620.1"/>
    <property type="molecule type" value="Genomic_DNA"/>
</dbReference>
<dbReference type="WBParaSite" id="SSLN_0000230501-mRNA-1">
    <property type="protein sequence ID" value="SSLN_0000230501-mRNA-1"/>
    <property type="gene ID" value="SSLN_0000230501"/>
</dbReference>
<evidence type="ECO:0000313" key="3">
    <source>
        <dbReference type="WBParaSite" id="SSLN_0000230501-mRNA-1"/>
    </source>
</evidence>
<keyword evidence="2" id="KW-1185">Reference proteome</keyword>
<evidence type="ECO:0000313" key="2">
    <source>
        <dbReference type="Proteomes" id="UP000275846"/>
    </source>
</evidence>
<reference evidence="1 2" key="2">
    <citation type="submission" date="2018-11" db="EMBL/GenBank/DDBJ databases">
        <authorList>
            <consortium name="Pathogen Informatics"/>
        </authorList>
    </citation>
    <scope>NUCLEOTIDE SEQUENCE [LARGE SCALE GENOMIC DNA]</scope>
    <source>
        <strain evidence="1 2">NST_G2</strain>
    </source>
</reference>
<dbReference type="OrthoDB" id="10648698at2759"/>
<gene>
    <name evidence="1" type="ORF">SSLN_LOCUS2235</name>
</gene>
<sequence length="120" mass="13455">MPEMPLFPMLLDDDEGVPRYLQLPRSSPDVFHNGYVLSTEAPDNVSALSTIDNLEVFLRFGNPDDHRGGFCCFRNHDSGLCSQQGRISVMISSPLLCPLRFNPVFNDELLLSRLPDGCKQ</sequence>
<protein>
    <submittedName>
        <fullName evidence="3">Laminin N-terminal domain-containing protein</fullName>
    </submittedName>
</protein>
<organism evidence="3">
    <name type="scientific">Schistocephalus solidus</name>
    <name type="common">Tapeworm</name>
    <dbReference type="NCBI Taxonomy" id="70667"/>
    <lineage>
        <taxon>Eukaryota</taxon>
        <taxon>Metazoa</taxon>
        <taxon>Spiralia</taxon>
        <taxon>Lophotrochozoa</taxon>
        <taxon>Platyhelminthes</taxon>
        <taxon>Cestoda</taxon>
        <taxon>Eucestoda</taxon>
        <taxon>Diphyllobothriidea</taxon>
        <taxon>Diphyllobothriidae</taxon>
        <taxon>Schistocephalus</taxon>
    </lineage>
</organism>
<proteinExistence type="predicted"/>
<evidence type="ECO:0000313" key="1">
    <source>
        <dbReference type="EMBL" id="VDL88620.1"/>
    </source>
</evidence>
<dbReference type="AlphaFoldDB" id="A0A183SDD7"/>